<reference evidence="1" key="2">
    <citation type="submission" date="2021-10" db="EMBL/GenBank/DDBJ databases">
        <authorList>
            <person name="Piombo E."/>
        </authorList>
    </citation>
    <scope>NUCLEOTIDE SEQUENCE</scope>
</reference>
<dbReference type="Proteomes" id="UP000836387">
    <property type="component" value="Unassembled WGS sequence"/>
</dbReference>
<reference evidence="1" key="1">
    <citation type="submission" date="2020-04" db="EMBL/GenBank/DDBJ databases">
        <authorList>
            <person name="Broberg M."/>
        </authorList>
    </citation>
    <scope>NUCLEOTIDE SEQUENCE</scope>
</reference>
<keyword evidence="2" id="KW-1185">Reference proteome</keyword>
<evidence type="ECO:0000313" key="2">
    <source>
        <dbReference type="Proteomes" id="UP000836387"/>
    </source>
</evidence>
<proteinExistence type="predicted"/>
<protein>
    <submittedName>
        <fullName evidence="1">Uncharacterized protein</fullName>
    </submittedName>
</protein>
<evidence type="ECO:0000313" key="1">
    <source>
        <dbReference type="EMBL" id="CAG9954206.1"/>
    </source>
</evidence>
<gene>
    <name evidence="1" type="ORF">CRV2_00014800</name>
</gene>
<name>A0ACA9ULB8_BIOOC</name>
<dbReference type="EMBL" id="CADEHS020000564">
    <property type="protein sequence ID" value="CAG9954206.1"/>
    <property type="molecule type" value="Genomic_DNA"/>
</dbReference>
<accession>A0ACA9ULB8</accession>
<organism evidence="1 2">
    <name type="scientific">Clonostachys rosea f. rosea IK726</name>
    <dbReference type="NCBI Taxonomy" id="1349383"/>
    <lineage>
        <taxon>Eukaryota</taxon>
        <taxon>Fungi</taxon>
        <taxon>Dikarya</taxon>
        <taxon>Ascomycota</taxon>
        <taxon>Pezizomycotina</taxon>
        <taxon>Sordariomycetes</taxon>
        <taxon>Hypocreomycetidae</taxon>
        <taxon>Hypocreales</taxon>
        <taxon>Bionectriaceae</taxon>
        <taxon>Clonostachys</taxon>
    </lineage>
</organism>
<comment type="caution">
    <text evidence="1">The sequence shown here is derived from an EMBL/GenBank/DDBJ whole genome shotgun (WGS) entry which is preliminary data.</text>
</comment>
<sequence length="96" mass="10818">MINCQTAAQSILGEKRSQNVQGPRGVLLWEDDRPGSGSGQLRARRHLHVLHQLARHAADYARDLGREIQQIEEDGDLRAFLVADERLAEHVEQSLI</sequence>